<dbReference type="RefSeq" id="WP_008732414.1">
    <property type="nucleotide sequence ID" value="NZ_AKFT01000163.1"/>
</dbReference>
<dbReference type="GO" id="GO:0005886">
    <property type="term" value="C:plasma membrane"/>
    <property type="evidence" value="ECO:0007669"/>
    <property type="project" value="UniProtKB-SubCell"/>
</dbReference>
<comment type="subcellular location">
    <subcellularLocation>
        <location evidence="1">Cell membrane</location>
        <topology evidence="1">Multi-pass membrane protein</topology>
    </subcellularLocation>
</comment>
<evidence type="ECO:0000256" key="1">
    <source>
        <dbReference type="ARBA" id="ARBA00004651"/>
    </source>
</evidence>
<evidence type="ECO:0000256" key="4">
    <source>
        <dbReference type="ARBA" id="ARBA00022989"/>
    </source>
</evidence>
<evidence type="ECO:0000256" key="3">
    <source>
        <dbReference type="ARBA" id="ARBA00022692"/>
    </source>
</evidence>
<feature type="transmembrane region" description="Helical" evidence="7">
    <location>
        <begin position="75"/>
        <end position="98"/>
    </location>
</feature>
<dbReference type="PANTHER" id="PTHR30250:SF28">
    <property type="entry name" value="POLYSACCHARIDE BIOSYNTHESIS PROTEIN"/>
    <property type="match status" value="1"/>
</dbReference>
<dbReference type="OrthoDB" id="3831435at2"/>
<evidence type="ECO:0000256" key="6">
    <source>
        <dbReference type="SAM" id="MobiDB-lite"/>
    </source>
</evidence>
<feature type="region of interest" description="Disordered" evidence="6">
    <location>
        <begin position="410"/>
        <end position="436"/>
    </location>
</feature>
<keyword evidence="9" id="KW-1185">Reference proteome</keyword>
<dbReference type="PATRIC" id="fig|1125718.3.peg.2021"/>
<evidence type="ECO:0000313" key="9">
    <source>
        <dbReference type="Proteomes" id="UP000002941"/>
    </source>
</evidence>
<dbReference type="PANTHER" id="PTHR30250">
    <property type="entry name" value="PST FAMILY PREDICTED COLANIC ACID TRANSPORTER"/>
    <property type="match status" value="1"/>
</dbReference>
<gene>
    <name evidence="8" type="ORF">HMPREF1318_0571</name>
</gene>
<feature type="transmembrane region" description="Helical" evidence="7">
    <location>
        <begin position="354"/>
        <end position="371"/>
    </location>
</feature>
<feature type="transmembrane region" description="Helical" evidence="7">
    <location>
        <begin position="39"/>
        <end position="63"/>
    </location>
</feature>
<organism evidence="8 9">
    <name type="scientific">Actinomyces massiliensis F0489</name>
    <dbReference type="NCBI Taxonomy" id="1125718"/>
    <lineage>
        <taxon>Bacteria</taxon>
        <taxon>Bacillati</taxon>
        <taxon>Actinomycetota</taxon>
        <taxon>Actinomycetes</taxon>
        <taxon>Actinomycetales</taxon>
        <taxon>Actinomycetaceae</taxon>
        <taxon>Actinomyces</taxon>
    </lineage>
</organism>
<feature type="transmembrane region" description="Helical" evidence="7">
    <location>
        <begin position="154"/>
        <end position="185"/>
    </location>
</feature>
<keyword evidence="3 7" id="KW-0812">Transmembrane</keyword>
<keyword evidence="2" id="KW-1003">Cell membrane</keyword>
<proteinExistence type="predicted"/>
<name>J0N948_9ACTO</name>
<feature type="transmembrane region" description="Helical" evidence="7">
    <location>
        <begin position="248"/>
        <end position="268"/>
    </location>
</feature>
<evidence type="ECO:0000313" key="8">
    <source>
        <dbReference type="EMBL" id="EJF41072.1"/>
    </source>
</evidence>
<evidence type="ECO:0000256" key="2">
    <source>
        <dbReference type="ARBA" id="ARBA00022475"/>
    </source>
</evidence>
<sequence length="436" mass="47090">MLRSILTLVSGTAASQGITLVLQIFIARVYSDVDKGLFGVYGSITGFVITFAALRFDVTIILPDDDRSARVLQRLATRCVLVTSLLTSAVCVAGARILRDHYHHSGALMWWLMGAGVTVFLVSQITTLQYWLTRQGRFGDIARNRVLQSAAVPVCQLVMGLALHGGLPAIIIGTIAGQLVALLALHMRTPELREPLGDDAPSMRAMIHRYRKMPLLNGPNAVVDSVRNNGINLLIGAVSVAALGQFQLAWNIMQVPVALIAGSVALVFLKKLSDTEPGAMLPLVRAVLLRTCLAAIVPFAVLYLLAPWLFPFVFGATWHDAGYYARALTPWLFMNVLTSPIANIFVVTERQSQLLAFAVAYCVVPLTWLGLSRLDMMPTIIVLGWLMAGMLAVQLVMALAVARDYDRGNRGTSTPVGPAAPAESAPPSPEAGEEPR</sequence>
<dbReference type="eggNOG" id="COG2244">
    <property type="taxonomic scope" value="Bacteria"/>
</dbReference>
<dbReference type="AlphaFoldDB" id="J0N948"/>
<feature type="transmembrane region" description="Helical" evidence="7">
    <location>
        <begin position="330"/>
        <end position="347"/>
    </location>
</feature>
<keyword evidence="5 7" id="KW-0472">Membrane</keyword>
<evidence type="ECO:0000256" key="5">
    <source>
        <dbReference type="ARBA" id="ARBA00023136"/>
    </source>
</evidence>
<reference evidence="8 9" key="1">
    <citation type="submission" date="2012-05" db="EMBL/GenBank/DDBJ databases">
        <authorList>
            <person name="Harkins D.M."/>
            <person name="Madupu R."/>
            <person name="Durkin A.S."/>
            <person name="Torralba M."/>
            <person name="Methe B."/>
            <person name="Sutton G.G."/>
            <person name="Nelson K.E."/>
        </authorList>
    </citation>
    <scope>NUCLEOTIDE SEQUENCE [LARGE SCALE GENOMIC DNA]</scope>
    <source>
        <strain evidence="8 9">F0489</strain>
    </source>
</reference>
<keyword evidence="4 7" id="KW-1133">Transmembrane helix</keyword>
<accession>J0N948</accession>
<dbReference type="InterPro" id="IPR050833">
    <property type="entry name" value="Poly_Biosynth_Transport"/>
</dbReference>
<dbReference type="Proteomes" id="UP000002941">
    <property type="component" value="Unassembled WGS sequence"/>
</dbReference>
<feature type="transmembrane region" description="Helical" evidence="7">
    <location>
        <begin position="377"/>
        <end position="402"/>
    </location>
</feature>
<dbReference type="EMBL" id="AKFT01000163">
    <property type="protein sequence ID" value="EJF41072.1"/>
    <property type="molecule type" value="Genomic_DNA"/>
</dbReference>
<evidence type="ECO:0000256" key="7">
    <source>
        <dbReference type="SAM" id="Phobius"/>
    </source>
</evidence>
<feature type="transmembrane region" description="Helical" evidence="7">
    <location>
        <begin position="288"/>
        <end position="310"/>
    </location>
</feature>
<comment type="caution">
    <text evidence="8">The sequence shown here is derived from an EMBL/GenBank/DDBJ whole genome shotgun (WGS) entry which is preliminary data.</text>
</comment>
<protein>
    <submittedName>
        <fullName evidence="8">Polysaccharide biosynthesis protein</fullName>
    </submittedName>
</protein>
<feature type="transmembrane region" description="Helical" evidence="7">
    <location>
        <begin position="110"/>
        <end position="133"/>
    </location>
</feature>